<keyword evidence="1" id="KW-0812">Transmembrane</keyword>
<evidence type="ECO:0000313" key="2">
    <source>
        <dbReference type="EMBL" id="MBP1896976.1"/>
    </source>
</evidence>
<keyword evidence="3" id="KW-1185">Reference proteome</keyword>
<organism evidence="2 3">
    <name type="scientific">Paenibacillus lactis</name>
    <dbReference type="NCBI Taxonomy" id="228574"/>
    <lineage>
        <taxon>Bacteria</taxon>
        <taxon>Bacillati</taxon>
        <taxon>Bacillota</taxon>
        <taxon>Bacilli</taxon>
        <taxon>Bacillales</taxon>
        <taxon>Paenibacillaceae</taxon>
        <taxon>Paenibacillus</taxon>
    </lineage>
</organism>
<proteinExistence type="predicted"/>
<gene>
    <name evidence="2" type="ORF">J2Z18_006121</name>
</gene>
<evidence type="ECO:0000313" key="3">
    <source>
        <dbReference type="Proteomes" id="UP000706926"/>
    </source>
</evidence>
<feature type="transmembrane region" description="Helical" evidence="1">
    <location>
        <begin position="111"/>
        <end position="134"/>
    </location>
</feature>
<keyword evidence="1" id="KW-0472">Membrane</keyword>
<feature type="transmembrane region" description="Helical" evidence="1">
    <location>
        <begin position="76"/>
        <end position="99"/>
    </location>
</feature>
<sequence length="156" mass="18335">MLQEATQWSTRAFLQTTKSSAKLRFHRRELGNMLLLILAFLWFIWFLIVILYYLWTTLFWSMIFRAQKFENEGKRTLSGFVTLVSVALNIFILKIICYFTDTPSLFKYSEITSACFTVAFIYLVALGIATIPFIKKDGAYLLKLALFGKQRKKKKW</sequence>
<dbReference type="EMBL" id="JAGGKI010000036">
    <property type="protein sequence ID" value="MBP1896976.1"/>
    <property type="molecule type" value="Genomic_DNA"/>
</dbReference>
<dbReference type="Proteomes" id="UP000706926">
    <property type="component" value="Unassembled WGS sequence"/>
</dbReference>
<comment type="caution">
    <text evidence="2">The sequence shown here is derived from an EMBL/GenBank/DDBJ whole genome shotgun (WGS) entry which is preliminary data.</text>
</comment>
<keyword evidence="1" id="KW-1133">Transmembrane helix</keyword>
<evidence type="ECO:0000256" key="1">
    <source>
        <dbReference type="SAM" id="Phobius"/>
    </source>
</evidence>
<accession>A0ABS4FL36</accession>
<name>A0ABS4FL36_9BACL</name>
<protein>
    <submittedName>
        <fullName evidence="2">Magnesium-transporting ATPase (P-type)</fullName>
    </submittedName>
</protein>
<reference evidence="2 3" key="1">
    <citation type="submission" date="2021-03" db="EMBL/GenBank/DDBJ databases">
        <title>Genomic Encyclopedia of Type Strains, Phase IV (KMG-IV): sequencing the most valuable type-strain genomes for metagenomic binning, comparative biology and taxonomic classification.</title>
        <authorList>
            <person name="Goeker M."/>
        </authorList>
    </citation>
    <scope>NUCLEOTIDE SEQUENCE [LARGE SCALE GENOMIC DNA]</scope>
    <source>
        <strain evidence="2 3">DSM 15596</strain>
    </source>
</reference>
<feature type="transmembrane region" description="Helical" evidence="1">
    <location>
        <begin position="33"/>
        <end position="55"/>
    </location>
</feature>
<dbReference type="RefSeq" id="WP_138919310.1">
    <property type="nucleotide sequence ID" value="NZ_CP139098.1"/>
</dbReference>
<dbReference type="GeneID" id="95407950"/>